<dbReference type="PANTHER" id="PTHR30537:SF5">
    <property type="entry name" value="HTH-TYPE TRANSCRIPTIONAL ACTIVATOR TTDR-RELATED"/>
    <property type="match status" value="1"/>
</dbReference>
<dbReference type="Gene3D" id="3.40.190.290">
    <property type="match status" value="1"/>
</dbReference>
<proteinExistence type="inferred from homology"/>
<dbReference type="Proteomes" id="UP000249590">
    <property type="component" value="Unassembled WGS sequence"/>
</dbReference>
<dbReference type="PROSITE" id="PS50931">
    <property type="entry name" value="HTH_LYSR"/>
    <property type="match status" value="1"/>
</dbReference>
<keyword evidence="2" id="KW-0805">Transcription regulation</keyword>
<keyword evidence="4" id="KW-0804">Transcription</keyword>
<protein>
    <submittedName>
        <fullName evidence="6">LysR family transcriptional regulator</fullName>
    </submittedName>
</protein>
<dbReference type="SUPFAM" id="SSF53850">
    <property type="entry name" value="Periplasmic binding protein-like II"/>
    <property type="match status" value="1"/>
</dbReference>
<organism evidence="6 7">
    <name type="scientific">Acuticoccus sediminis</name>
    <dbReference type="NCBI Taxonomy" id="2184697"/>
    <lineage>
        <taxon>Bacteria</taxon>
        <taxon>Pseudomonadati</taxon>
        <taxon>Pseudomonadota</taxon>
        <taxon>Alphaproteobacteria</taxon>
        <taxon>Hyphomicrobiales</taxon>
        <taxon>Amorphaceae</taxon>
        <taxon>Acuticoccus</taxon>
    </lineage>
</organism>
<keyword evidence="3" id="KW-0238">DNA-binding</keyword>
<keyword evidence="7" id="KW-1185">Reference proteome</keyword>
<gene>
    <name evidence="6" type="ORF">DLJ53_16065</name>
</gene>
<dbReference type="RefSeq" id="WP_111347142.1">
    <property type="nucleotide sequence ID" value="NZ_JAIWKD010000008.1"/>
</dbReference>
<feature type="domain" description="HTH lysR-type" evidence="5">
    <location>
        <begin position="1"/>
        <end position="59"/>
    </location>
</feature>
<evidence type="ECO:0000256" key="1">
    <source>
        <dbReference type="ARBA" id="ARBA00009437"/>
    </source>
</evidence>
<evidence type="ECO:0000313" key="7">
    <source>
        <dbReference type="Proteomes" id="UP000249590"/>
    </source>
</evidence>
<dbReference type="AlphaFoldDB" id="A0A8B2NR20"/>
<dbReference type="Pfam" id="PF00126">
    <property type="entry name" value="HTH_1"/>
    <property type="match status" value="1"/>
</dbReference>
<dbReference type="CDD" id="cd08471">
    <property type="entry name" value="PBP2_CrgA_like_2"/>
    <property type="match status" value="1"/>
</dbReference>
<dbReference type="PANTHER" id="PTHR30537">
    <property type="entry name" value="HTH-TYPE TRANSCRIPTIONAL REGULATOR"/>
    <property type="match status" value="1"/>
</dbReference>
<dbReference type="GO" id="GO:0043565">
    <property type="term" value="F:sequence-specific DNA binding"/>
    <property type="evidence" value="ECO:0007669"/>
    <property type="project" value="TreeGrafter"/>
</dbReference>
<dbReference type="InterPro" id="IPR036388">
    <property type="entry name" value="WH-like_DNA-bd_sf"/>
</dbReference>
<comment type="caution">
    <text evidence="6">The sequence shown here is derived from an EMBL/GenBank/DDBJ whole genome shotgun (WGS) entry which is preliminary data.</text>
</comment>
<evidence type="ECO:0000256" key="2">
    <source>
        <dbReference type="ARBA" id="ARBA00023015"/>
    </source>
</evidence>
<dbReference type="Gene3D" id="1.10.10.10">
    <property type="entry name" value="Winged helix-like DNA-binding domain superfamily/Winged helix DNA-binding domain"/>
    <property type="match status" value="1"/>
</dbReference>
<dbReference type="GO" id="GO:0003700">
    <property type="term" value="F:DNA-binding transcription factor activity"/>
    <property type="evidence" value="ECO:0007669"/>
    <property type="project" value="InterPro"/>
</dbReference>
<evidence type="ECO:0000256" key="3">
    <source>
        <dbReference type="ARBA" id="ARBA00023125"/>
    </source>
</evidence>
<reference evidence="6 7" key="1">
    <citation type="submission" date="2018-05" db="EMBL/GenBank/DDBJ databases">
        <title>Acuticoccus sediminis sp. nov., isolated from deep-sea sediment of Indian Ocean.</title>
        <authorList>
            <person name="Liu X."/>
            <person name="Lai Q."/>
            <person name="Du Y."/>
            <person name="Sun F."/>
            <person name="Zhang X."/>
            <person name="Wang S."/>
            <person name="Shao Z."/>
        </authorList>
    </citation>
    <scope>NUCLEOTIDE SEQUENCE [LARGE SCALE GENOMIC DNA]</scope>
    <source>
        <strain evidence="6 7">PTG4-2</strain>
    </source>
</reference>
<comment type="similarity">
    <text evidence="1">Belongs to the LysR transcriptional regulatory family.</text>
</comment>
<dbReference type="InterPro" id="IPR058163">
    <property type="entry name" value="LysR-type_TF_proteobact-type"/>
</dbReference>
<evidence type="ECO:0000313" key="6">
    <source>
        <dbReference type="EMBL" id="RAI00760.1"/>
    </source>
</evidence>
<dbReference type="Pfam" id="PF03466">
    <property type="entry name" value="LysR_substrate"/>
    <property type="match status" value="1"/>
</dbReference>
<sequence>MDRFEAMSILMQVVEKGGFTAAAKASGMPLASVSRKVAELEKHLGTRLLLRSTRSVVLTQAGVAYVAAARRILEEVEEAERAASGEYTTPRGELVVTAPVLFGRLHVLPVVTDFLAAYADISVRLLLSDQNLHLIEEHVDVGVRIGALPDSGLIATRVGTMRMVVCAAPDVIDRYGTPGEPPDLAGIPIVNFERLSPSATWTFHRADRADMVSVPVMPRLTVTTAEAAVEAAARGAGATRVFLYQAAEEVRRQRLRILLPDFEPPAVPVHLIHAGDRDLPLKTRTFLDFAAERLREGLRELATLT</sequence>
<dbReference type="InterPro" id="IPR005119">
    <property type="entry name" value="LysR_subst-bd"/>
</dbReference>
<dbReference type="InterPro" id="IPR000847">
    <property type="entry name" value="LysR_HTH_N"/>
</dbReference>
<accession>A0A8B2NR20</accession>
<evidence type="ECO:0000256" key="4">
    <source>
        <dbReference type="ARBA" id="ARBA00023163"/>
    </source>
</evidence>
<dbReference type="FunFam" id="1.10.10.10:FF:000001">
    <property type="entry name" value="LysR family transcriptional regulator"/>
    <property type="match status" value="1"/>
</dbReference>
<dbReference type="SUPFAM" id="SSF46785">
    <property type="entry name" value="Winged helix' DNA-binding domain"/>
    <property type="match status" value="1"/>
</dbReference>
<evidence type="ECO:0000259" key="5">
    <source>
        <dbReference type="PROSITE" id="PS50931"/>
    </source>
</evidence>
<dbReference type="GO" id="GO:0006351">
    <property type="term" value="P:DNA-templated transcription"/>
    <property type="evidence" value="ECO:0007669"/>
    <property type="project" value="TreeGrafter"/>
</dbReference>
<name>A0A8B2NR20_9HYPH</name>
<dbReference type="OrthoDB" id="9813056at2"/>
<dbReference type="EMBL" id="QHHQ01000003">
    <property type="protein sequence ID" value="RAI00760.1"/>
    <property type="molecule type" value="Genomic_DNA"/>
</dbReference>
<dbReference type="InterPro" id="IPR036390">
    <property type="entry name" value="WH_DNA-bd_sf"/>
</dbReference>